<proteinExistence type="predicted"/>
<sequence>MEFAEGAFVRLRVPLPADTDDSARSVLTDIDVLSIDVDNRLRVETSSYESKGGAGQKGEPYTLVWLAGFRQLLRLDRVAIMRQTISVRGRNLARQLGITAIDVEALTHREQGHAWIPERFAHVDGEHCTIAETRTDVQLKGLPDVPLDLTRFLRGHGVLSDAPALLSAVAQLGRASELQGVLPEPASQVLAGHALLALILAATRDAGQIDSLGQTELRARRIRALTTGDENDVFLLPLLERADSLVRYYQEKTHRAYTAAGADAIRIDVPSLRDAIAQPPPYIDDYMDFVARLRANPVVARELLQTAELACFEAILGGSAWKAPAFAHLFTAEHRGLLLVSLRCLRQVGGEQVALPLERLVDLPFHAGLGQLADRHSAMQPSDESTGEGAAG</sequence>
<accession>A0AAX2ZTN5</accession>
<organism evidence="2 4">
    <name type="scientific">Mycolicibacterium boenickei</name>
    <dbReference type="NCBI Taxonomy" id="146017"/>
    <lineage>
        <taxon>Bacteria</taxon>
        <taxon>Bacillati</taxon>
        <taxon>Actinomycetota</taxon>
        <taxon>Actinomycetes</taxon>
        <taxon>Mycobacteriales</taxon>
        <taxon>Mycobacteriaceae</taxon>
        <taxon>Mycolicibacterium</taxon>
    </lineage>
</organism>
<dbReference type="EMBL" id="CP060016">
    <property type="protein sequence ID" value="UNB98353.1"/>
    <property type="molecule type" value="Genomic_DNA"/>
</dbReference>
<keyword evidence="3" id="KW-1185">Reference proteome</keyword>
<reference evidence="2 4" key="3">
    <citation type="journal article" date="2022" name="BMC Genomics">
        <title>Comparative genome analysis of mycobacteria focusing on tRNA and non-coding RNA.</title>
        <authorList>
            <person name="Behra P.R.K."/>
            <person name="Pettersson B.M.F."/>
            <person name="Ramesh M."/>
            <person name="Das S."/>
            <person name="Dasgupta S."/>
            <person name="Kirsebom L.A."/>
        </authorList>
    </citation>
    <scope>NUCLEOTIDE SEQUENCE [LARGE SCALE GENOMIC DNA]</scope>
    <source>
        <strain evidence="2 4">DSM 44677</strain>
    </source>
</reference>
<dbReference type="EMBL" id="AP022579">
    <property type="protein sequence ID" value="BBX94142.1"/>
    <property type="molecule type" value="Genomic_DNA"/>
</dbReference>
<dbReference type="RefSeq" id="WP_133118289.1">
    <property type="nucleotide sequence ID" value="NZ_AP022579.1"/>
</dbReference>
<evidence type="ECO:0000313" key="1">
    <source>
        <dbReference type="EMBL" id="BBX94142.1"/>
    </source>
</evidence>
<name>A0AAX2ZTN5_9MYCO</name>
<dbReference type="AlphaFoldDB" id="A0AAX2ZTN5"/>
<reference evidence="1 3" key="1">
    <citation type="journal article" date="2019" name="Emerg. Microbes Infect.">
        <title>Comprehensive subspecies identification of 175 nontuberculous mycobacteria species based on 7547 genomic profiles.</title>
        <authorList>
            <person name="Matsumoto Y."/>
            <person name="Kinjo T."/>
            <person name="Motooka D."/>
            <person name="Nabeya D."/>
            <person name="Jung N."/>
            <person name="Uechi K."/>
            <person name="Horii T."/>
            <person name="Iida T."/>
            <person name="Fujita J."/>
            <person name="Nakamura S."/>
        </authorList>
    </citation>
    <scope>NUCLEOTIDE SEQUENCE [LARGE SCALE GENOMIC DNA]</scope>
    <source>
        <strain evidence="1 3">JCM 15653</strain>
    </source>
</reference>
<dbReference type="Proteomes" id="UP000466683">
    <property type="component" value="Chromosome"/>
</dbReference>
<evidence type="ECO:0000313" key="3">
    <source>
        <dbReference type="Proteomes" id="UP000466683"/>
    </source>
</evidence>
<dbReference type="Proteomes" id="UP001162885">
    <property type="component" value="Chromosome"/>
</dbReference>
<protein>
    <submittedName>
        <fullName evidence="2">Uncharacterized protein</fullName>
    </submittedName>
</protein>
<evidence type="ECO:0000313" key="4">
    <source>
        <dbReference type="Proteomes" id="UP001162885"/>
    </source>
</evidence>
<evidence type="ECO:0000313" key="2">
    <source>
        <dbReference type="EMBL" id="UNB98353.1"/>
    </source>
</evidence>
<reference evidence="1" key="2">
    <citation type="submission" date="2020-02" db="EMBL/GenBank/DDBJ databases">
        <authorList>
            <person name="Matsumoto Y."/>
            <person name="Motooka D."/>
            <person name="Nakamura S."/>
        </authorList>
    </citation>
    <scope>NUCLEOTIDE SEQUENCE</scope>
    <source>
        <strain evidence="1">JCM 15653</strain>
    </source>
</reference>
<gene>
    <name evidence="2" type="ORF">H5U98_22785</name>
    <name evidence="1" type="ORF">MBOE_57910</name>
</gene>